<dbReference type="RefSeq" id="WP_289469719.1">
    <property type="nucleotide sequence ID" value="NZ_JAUCMM010000003.1"/>
</dbReference>
<reference evidence="2 3" key="1">
    <citation type="submission" date="2023-06" db="EMBL/GenBank/DDBJ databases">
        <authorList>
            <person name="Feng G."/>
            <person name="Li J."/>
            <person name="Zhu H."/>
        </authorList>
    </citation>
    <scope>NUCLEOTIDE SEQUENCE [LARGE SCALE GENOMIC DNA]</scope>
    <source>
        <strain evidence="2 3">RHCJP20</strain>
    </source>
</reference>
<dbReference type="Gene3D" id="3.40.630.30">
    <property type="match status" value="1"/>
</dbReference>
<organism evidence="2 3">
    <name type="scientific">Curtobacterium subtropicum</name>
    <dbReference type="NCBI Taxonomy" id="3055138"/>
    <lineage>
        <taxon>Bacteria</taxon>
        <taxon>Bacillati</taxon>
        <taxon>Actinomycetota</taxon>
        <taxon>Actinomycetes</taxon>
        <taxon>Micrococcales</taxon>
        <taxon>Microbacteriaceae</taxon>
        <taxon>Curtobacterium</taxon>
    </lineage>
</organism>
<comment type="caution">
    <text evidence="2">The sequence shown here is derived from an EMBL/GenBank/DDBJ whole genome shotgun (WGS) entry which is preliminary data.</text>
</comment>
<evidence type="ECO:0000313" key="2">
    <source>
        <dbReference type="EMBL" id="MDM7888018.1"/>
    </source>
</evidence>
<accession>A0ABT7TEL8</accession>
<keyword evidence="2" id="KW-0012">Acyltransferase</keyword>
<feature type="domain" description="N-acetyltransferase" evidence="1">
    <location>
        <begin position="54"/>
        <end position="203"/>
    </location>
</feature>
<name>A0ABT7TEL8_9MICO</name>
<evidence type="ECO:0000313" key="3">
    <source>
        <dbReference type="Proteomes" id="UP001235720"/>
    </source>
</evidence>
<proteinExistence type="predicted"/>
<gene>
    <name evidence="2" type="ORF">QUG98_06080</name>
</gene>
<protein>
    <submittedName>
        <fullName evidence="2">GNAT family N-acetyltransferase</fullName>
        <ecNumber evidence="2">2.3.1.-</ecNumber>
    </submittedName>
</protein>
<dbReference type="EC" id="2.3.1.-" evidence="2"/>
<dbReference type="SUPFAM" id="SSF55729">
    <property type="entry name" value="Acyl-CoA N-acyltransferases (Nat)"/>
    <property type="match status" value="1"/>
</dbReference>
<sequence length="204" mass="21768">MGNVVVVQAGDPRRERLEREGWSVSARSFGAQLDAERLDVGRLTALVSAIDPALVFRPLGAHDVDAVLALDRLTADDYPGSVATRHEQMGRDAATPTAGRRASGAFAADGSLVAMTHVEVDRADAETDFTVVHPMHRGRGIGTALKAWSVLAFQRKGVRRFRTGGSAENVAIQRANAVLGYVQDEEWVTLAPPDSAEAATSAPR</sequence>
<evidence type="ECO:0000259" key="1">
    <source>
        <dbReference type="PROSITE" id="PS51186"/>
    </source>
</evidence>
<keyword evidence="2" id="KW-0808">Transferase</keyword>
<dbReference type="EMBL" id="JAUCMM010000003">
    <property type="protein sequence ID" value="MDM7888018.1"/>
    <property type="molecule type" value="Genomic_DNA"/>
</dbReference>
<dbReference type="InterPro" id="IPR000182">
    <property type="entry name" value="GNAT_dom"/>
</dbReference>
<dbReference type="Proteomes" id="UP001235720">
    <property type="component" value="Unassembled WGS sequence"/>
</dbReference>
<dbReference type="InterPro" id="IPR016181">
    <property type="entry name" value="Acyl_CoA_acyltransferase"/>
</dbReference>
<dbReference type="CDD" id="cd04301">
    <property type="entry name" value="NAT_SF"/>
    <property type="match status" value="1"/>
</dbReference>
<keyword evidence="3" id="KW-1185">Reference proteome</keyword>
<dbReference type="GO" id="GO:0016746">
    <property type="term" value="F:acyltransferase activity"/>
    <property type="evidence" value="ECO:0007669"/>
    <property type="project" value="UniProtKB-KW"/>
</dbReference>
<dbReference type="Pfam" id="PF00583">
    <property type="entry name" value="Acetyltransf_1"/>
    <property type="match status" value="1"/>
</dbReference>
<dbReference type="PROSITE" id="PS51186">
    <property type="entry name" value="GNAT"/>
    <property type="match status" value="1"/>
</dbReference>